<dbReference type="AlphaFoldDB" id="A0A1S7QKV4"/>
<gene>
    <name evidence="1" type="ORF">AGR7C_Cc70048</name>
</gene>
<dbReference type="EMBL" id="FBWG01000024">
    <property type="protein sequence ID" value="CUX38535.1"/>
    <property type="molecule type" value="Genomic_DNA"/>
</dbReference>
<sequence>MAELIRFHFEGALAEKHRMNFYEAARFQYAASRLMVKLGQFRNAGKVSQKVTRKNNLDILLVTHAEGSFNVNIEDKAEKPQKGVFVDMTLTDLLAYVSDQLVGKIDESIVDDPLIGAPDADASLIPFVDNLAELIANDISYLHEVPDELQDVVKRRVAEILRERRLARTVDAIKKISVLQRRKLIAAAAPHFSQMAVALRRSADTLEIQSSVDGLDRPLLYLNQKMASEIETAKVDDEITPLLGDIEQFNKHNGWGKFKFDGKTVSFHIPYHLLGDMRQRLIDMMKRDLVYLQTYCVRDATGDVIRLIAVGILPTPQK</sequence>
<accession>A0A1S7QKV4</accession>
<dbReference type="RefSeq" id="WP_244557280.1">
    <property type="nucleotide sequence ID" value="NZ_LT009748.1"/>
</dbReference>
<organism evidence="1 2">
    <name type="scientific">Agrobacterium deltaense Zutra 3/1</name>
    <dbReference type="NCBI Taxonomy" id="1183427"/>
    <lineage>
        <taxon>Bacteria</taxon>
        <taxon>Pseudomonadati</taxon>
        <taxon>Pseudomonadota</taxon>
        <taxon>Alphaproteobacteria</taxon>
        <taxon>Hyphomicrobiales</taxon>
        <taxon>Rhizobiaceae</taxon>
        <taxon>Rhizobium/Agrobacterium group</taxon>
        <taxon>Agrobacterium</taxon>
    </lineage>
</organism>
<evidence type="ECO:0000313" key="1">
    <source>
        <dbReference type="EMBL" id="CUX38535.1"/>
    </source>
</evidence>
<proteinExistence type="predicted"/>
<evidence type="ECO:0000313" key="2">
    <source>
        <dbReference type="Proteomes" id="UP000191987"/>
    </source>
</evidence>
<reference evidence="1 2" key="1">
    <citation type="submission" date="2016-01" db="EMBL/GenBank/DDBJ databases">
        <authorList>
            <person name="Oliw E.H."/>
        </authorList>
    </citation>
    <scope>NUCLEOTIDE SEQUENCE [LARGE SCALE GENOMIC DNA]</scope>
    <source>
        <strain evidence="1 2">Zutra 3-1</strain>
    </source>
</reference>
<dbReference type="Proteomes" id="UP000191987">
    <property type="component" value="Unassembled WGS sequence"/>
</dbReference>
<protein>
    <submittedName>
        <fullName evidence="1">Uncharacterized protein</fullName>
    </submittedName>
</protein>
<name>A0A1S7QKV4_9HYPH</name>